<dbReference type="SMART" id="SM00451">
    <property type="entry name" value="ZnF_U1"/>
    <property type="match status" value="3"/>
</dbReference>
<sequence>MQSINSELEISVPLNHSANSLSITTNNKPNAEQVQEHIDKIITDNQTIVDAVDPRLQKLMQRQQSFFDTQNATEQPVDLSPSDESTSKKRSYNQHSVQNRSLVIQDPDKSPIIMDLLLNCQSPEKINDTLINGFENLSHSSVDNFDVRRVYCNEAFSTSSSLSSVPSPPLKYDSQLELEINQKDDSGLQKLSEYHHTTQPLPSPGPLLGNTRLVDAYGPSCAKKLRSESISTLPRPNSVQMFGGEVRILDNSGETKTMRIEPRQTNSPSNEHNSNSQCATTETSSIVVRSGLHSGGTIVHKPPGTPASACINSSLTILNTPAISTPIIPNISTLNIAPTMTCYNYLQPLTTINGYNPLTLPQSGLATIFHGGKIIPYVPGMPGPHSLTNTSTAHISPMQHNRISMCKVIPGIPGLHMGSQPLELESSVNVQTQSELDILKIPTSTLPSSLGNPSSPVNKESTVGSKTPNSGFLNPETLTKPEDKFYSRSSSKPISPSSNVIVNRYITNQTKLTIERGSKIDEGPKNTSNELDFCTSVNSSVKRASPRSIESKKRTNQSGEICLPSSDNIIKICALNSRKNDESLYIDVISKSESVSMDNLVVYNETKIHDRNSHENPINDNRENNSNFLRPTSLPLKPGTFVPKRHHGITPTANTENLITPDTPRPIKSYGQLFLNGHAYTYLGLKCSTKVFYCTLNRPQPMYVPQQHGLSMYSNWKICQEVSLDLELSHYDSRHRPSNYAIAHKAAENIFTHSSYHPFTPSSPDSGLESDPQEKLHKATIFNTGFESHDDYIYVRGRGRGKYICKECGIRCKKPSMLNKHSRTHTDVRPYTCKYCIFSFKTKGNLTKHMKSKSHYKKCIELGTTPVPTSVCDENIDKDAIAKLVAVGGNTEESSEEDDESDNEESEDSGTEEQEAAQSLLRLSQPNTNQLPGLLPSGRPLTYPYARANSIIVTTGKIPTITSPSVSTTSATSTVIQSVSHRYYFPSNKSISKETRDSVIRSSKLENSDLDTKVLDEILKQRQQQLSQPIDLTLKIPDVISTPVVSRSNELKIAPVSKPFIIHAITRTQHYERKPRTDGHMLQAYLTEKHMMASKTKQQYFVAPSRCDEHSVICSDNDFTKSKKYFSGSTSSITYTDSIQMQKIFLQEKECKKACEKNIFEMKTLQSEQNFIKNESRIKKKKLHNRQEVLGTENKIKSGYKQSPIIYEKQRDCKLYYESSVNNLEFNDENRDQLTKDITNIDDKPSNRKLVGHKSHDQLQPLDIHSEEFRNTSEDLRSFEKPDIKHPIQLSNGLKHPVARKMVVASTPSGGSSKSQSEFLQPSCRPTTSYPSCSENEDGKCICNVCNKEFSKISQLKLHMNIHYFERPYKCENCSVSFRAKGHLAKHERSSSHMNKVTMTSTFGTATSSNPRPFQCTDCNVAFRIHGHLAKHLRSKMHIMKLECLCKLPFGTYAEMERSGMNMNEIDTTDCIQSTASLQIMAHKLYEHDPSNMGQWDPDMMPQGTSGGDTSSDESESILSHQYQKLADSETAHAYHDTVTLTHTNESKEEEIEEIKSNSNINSTLSNKCQICLRLLKTFDECQAHCLLEHNGEGYIEKEAESINYGNGHDENMQKRIFYARQT</sequence>
<dbReference type="EMBL" id="JACMRX010000001">
    <property type="protein sequence ID" value="KAF7998517.1"/>
    <property type="molecule type" value="Genomic_DNA"/>
</dbReference>
<evidence type="ECO:0000313" key="12">
    <source>
        <dbReference type="EMBL" id="KAF7998517.1"/>
    </source>
</evidence>
<evidence type="ECO:0000256" key="8">
    <source>
        <dbReference type="ARBA" id="ARBA00023242"/>
    </source>
</evidence>
<dbReference type="PROSITE" id="PS50157">
    <property type="entry name" value="ZINC_FINGER_C2H2_2"/>
    <property type="match status" value="5"/>
</dbReference>
<feature type="domain" description="C2H2-type" evidence="11">
    <location>
        <begin position="803"/>
        <end position="830"/>
    </location>
</feature>
<dbReference type="FunFam" id="3.30.160.60:FF:000594">
    <property type="entry name" value="Transcription factor HIVEP2"/>
    <property type="match status" value="1"/>
</dbReference>
<feature type="region of interest" description="Disordered" evidence="10">
    <location>
        <begin position="254"/>
        <end position="277"/>
    </location>
</feature>
<evidence type="ECO:0000256" key="5">
    <source>
        <dbReference type="ARBA" id="ARBA00022833"/>
    </source>
</evidence>
<keyword evidence="13" id="KW-1185">Reference proteome</keyword>
<organism evidence="12 13">
    <name type="scientific">Aphidius gifuensis</name>
    <name type="common">Parasitoid wasp</name>
    <dbReference type="NCBI Taxonomy" id="684658"/>
    <lineage>
        <taxon>Eukaryota</taxon>
        <taxon>Metazoa</taxon>
        <taxon>Ecdysozoa</taxon>
        <taxon>Arthropoda</taxon>
        <taxon>Hexapoda</taxon>
        <taxon>Insecta</taxon>
        <taxon>Pterygota</taxon>
        <taxon>Neoptera</taxon>
        <taxon>Endopterygota</taxon>
        <taxon>Hymenoptera</taxon>
        <taxon>Apocrita</taxon>
        <taxon>Ichneumonoidea</taxon>
        <taxon>Braconidae</taxon>
        <taxon>Aphidiinae</taxon>
        <taxon>Aphidius</taxon>
    </lineage>
</organism>
<dbReference type="GO" id="GO:0000981">
    <property type="term" value="F:DNA-binding transcription factor activity, RNA polymerase II-specific"/>
    <property type="evidence" value="ECO:0007669"/>
    <property type="project" value="TreeGrafter"/>
</dbReference>
<evidence type="ECO:0000256" key="6">
    <source>
        <dbReference type="ARBA" id="ARBA00023015"/>
    </source>
</evidence>
<feature type="compositionally biased region" description="Acidic residues" evidence="10">
    <location>
        <begin position="893"/>
        <end position="915"/>
    </location>
</feature>
<keyword evidence="2" id="KW-0479">Metal-binding</keyword>
<feature type="region of interest" description="Disordered" evidence="10">
    <location>
        <begin position="1497"/>
        <end position="1519"/>
    </location>
</feature>
<evidence type="ECO:0000256" key="9">
    <source>
        <dbReference type="PROSITE-ProRule" id="PRU00042"/>
    </source>
</evidence>
<reference evidence="12 13" key="1">
    <citation type="submission" date="2020-08" db="EMBL/GenBank/DDBJ databases">
        <title>Aphidius gifuensis genome sequencing and assembly.</title>
        <authorList>
            <person name="Du Z."/>
        </authorList>
    </citation>
    <scope>NUCLEOTIDE SEQUENCE [LARGE SCALE GENOMIC DNA]</scope>
    <source>
        <strain evidence="12">YNYX2018</strain>
        <tissue evidence="12">Adults</tissue>
    </source>
</reference>
<feature type="domain" description="C2H2-type" evidence="11">
    <location>
        <begin position="1341"/>
        <end position="1368"/>
    </location>
</feature>
<feature type="region of interest" description="Disordered" evidence="10">
    <location>
        <begin position="443"/>
        <end position="493"/>
    </location>
</feature>
<dbReference type="Pfam" id="PF00096">
    <property type="entry name" value="zf-C2H2"/>
    <property type="match status" value="3"/>
</dbReference>
<keyword evidence="6" id="KW-0805">Transcription regulation</keyword>
<evidence type="ECO:0000313" key="13">
    <source>
        <dbReference type="Proteomes" id="UP000639338"/>
    </source>
</evidence>
<keyword evidence="7" id="KW-0804">Transcription</keyword>
<name>A0A834Y610_APHGI</name>
<feature type="region of interest" description="Disordered" evidence="10">
    <location>
        <begin position="67"/>
        <end position="100"/>
    </location>
</feature>
<protein>
    <recommendedName>
        <fullName evidence="11">C2H2-type domain-containing protein</fullName>
    </recommendedName>
</protein>
<dbReference type="InterPro" id="IPR003604">
    <property type="entry name" value="Matrin/U1-like-C_Znf_C2H2"/>
</dbReference>
<evidence type="ECO:0000256" key="10">
    <source>
        <dbReference type="SAM" id="MobiDB-lite"/>
    </source>
</evidence>
<dbReference type="PANTHER" id="PTHR45944:SF2">
    <property type="entry name" value="SCHNURRI, ISOFORM F"/>
    <property type="match status" value="1"/>
</dbReference>
<feature type="domain" description="C2H2-type" evidence="11">
    <location>
        <begin position="1369"/>
        <end position="1398"/>
    </location>
</feature>
<keyword evidence="4 9" id="KW-0863">Zinc-finger</keyword>
<feature type="domain" description="C2H2-type" evidence="11">
    <location>
        <begin position="1414"/>
        <end position="1443"/>
    </location>
</feature>
<gene>
    <name evidence="12" type="ORF">HCN44_010925</name>
</gene>
<dbReference type="GO" id="GO:0000978">
    <property type="term" value="F:RNA polymerase II cis-regulatory region sequence-specific DNA binding"/>
    <property type="evidence" value="ECO:0007669"/>
    <property type="project" value="TreeGrafter"/>
</dbReference>
<evidence type="ECO:0000256" key="4">
    <source>
        <dbReference type="ARBA" id="ARBA00022771"/>
    </source>
</evidence>
<keyword evidence="8" id="KW-0539">Nucleus</keyword>
<dbReference type="SMART" id="SM00355">
    <property type="entry name" value="ZnF_C2H2"/>
    <property type="match status" value="6"/>
</dbReference>
<dbReference type="Proteomes" id="UP000639338">
    <property type="component" value="Unassembled WGS sequence"/>
</dbReference>
<dbReference type="OrthoDB" id="10042249at2759"/>
<evidence type="ECO:0000259" key="11">
    <source>
        <dbReference type="PROSITE" id="PS50157"/>
    </source>
</evidence>
<comment type="subcellular location">
    <subcellularLocation>
        <location evidence="1">Nucleus</location>
    </subcellularLocation>
</comment>
<dbReference type="GO" id="GO:0005634">
    <property type="term" value="C:nucleus"/>
    <property type="evidence" value="ECO:0007669"/>
    <property type="project" value="UniProtKB-SubCell"/>
</dbReference>
<evidence type="ECO:0000256" key="1">
    <source>
        <dbReference type="ARBA" id="ARBA00004123"/>
    </source>
</evidence>
<accession>A0A834Y610</accession>
<feature type="compositionally biased region" description="Polar residues" evidence="10">
    <location>
        <begin position="615"/>
        <end position="630"/>
    </location>
</feature>
<evidence type="ECO:0000256" key="7">
    <source>
        <dbReference type="ARBA" id="ARBA00023163"/>
    </source>
</evidence>
<dbReference type="FunFam" id="3.30.160.60:FF:000065">
    <property type="entry name" value="B-cell CLL/lymphoma 6, member B"/>
    <property type="match status" value="1"/>
</dbReference>
<dbReference type="InterPro" id="IPR051969">
    <property type="entry name" value="Zinc-finger_DNA-bd_regulators"/>
</dbReference>
<keyword evidence="3" id="KW-0677">Repeat</keyword>
<comment type="caution">
    <text evidence="12">The sequence shown here is derived from an EMBL/GenBank/DDBJ whole genome shotgun (WGS) entry which is preliminary data.</text>
</comment>
<proteinExistence type="predicted"/>
<dbReference type="InterPro" id="IPR013087">
    <property type="entry name" value="Znf_C2H2_type"/>
</dbReference>
<evidence type="ECO:0000256" key="2">
    <source>
        <dbReference type="ARBA" id="ARBA00022723"/>
    </source>
</evidence>
<feature type="compositionally biased region" description="Polar residues" evidence="10">
    <location>
        <begin position="263"/>
        <end position="277"/>
    </location>
</feature>
<dbReference type="InterPro" id="IPR036236">
    <property type="entry name" value="Znf_C2H2_sf"/>
</dbReference>
<feature type="region of interest" description="Disordered" evidence="10">
    <location>
        <begin position="888"/>
        <end position="918"/>
    </location>
</feature>
<feature type="compositionally biased region" description="Polar residues" evidence="10">
    <location>
        <begin position="443"/>
        <end position="472"/>
    </location>
</feature>
<evidence type="ECO:0000256" key="3">
    <source>
        <dbReference type="ARBA" id="ARBA00022737"/>
    </source>
</evidence>
<dbReference type="GO" id="GO:0008270">
    <property type="term" value="F:zinc ion binding"/>
    <property type="evidence" value="ECO:0007669"/>
    <property type="project" value="UniProtKB-KW"/>
</dbReference>
<feature type="domain" description="C2H2-type" evidence="11">
    <location>
        <begin position="831"/>
        <end position="855"/>
    </location>
</feature>
<dbReference type="Gene3D" id="3.30.160.60">
    <property type="entry name" value="Classic Zinc Finger"/>
    <property type="match status" value="5"/>
</dbReference>
<keyword evidence="5" id="KW-0862">Zinc</keyword>
<feature type="region of interest" description="Disordered" evidence="10">
    <location>
        <begin position="611"/>
        <end position="632"/>
    </location>
</feature>
<dbReference type="SUPFAM" id="SSF57667">
    <property type="entry name" value="beta-beta-alpha zinc fingers"/>
    <property type="match status" value="3"/>
</dbReference>
<dbReference type="PANTHER" id="PTHR45944">
    <property type="entry name" value="SCHNURRI, ISOFORM F"/>
    <property type="match status" value="1"/>
</dbReference>
<dbReference type="PROSITE" id="PS00028">
    <property type="entry name" value="ZINC_FINGER_C2H2_1"/>
    <property type="match status" value="5"/>
</dbReference>